<evidence type="ECO:0000313" key="1">
    <source>
        <dbReference type="EMBL" id="KIM91658.1"/>
    </source>
</evidence>
<reference evidence="2" key="2">
    <citation type="submission" date="2015-01" db="EMBL/GenBank/DDBJ databases">
        <title>Evolutionary Origins and Diversification of the Mycorrhizal Mutualists.</title>
        <authorList>
            <consortium name="DOE Joint Genome Institute"/>
            <consortium name="Mycorrhizal Genomics Consortium"/>
            <person name="Kohler A."/>
            <person name="Kuo A."/>
            <person name="Nagy L.G."/>
            <person name="Floudas D."/>
            <person name="Copeland A."/>
            <person name="Barry K.W."/>
            <person name="Cichocki N."/>
            <person name="Veneault-Fourrey C."/>
            <person name="LaButti K."/>
            <person name="Lindquist E.A."/>
            <person name="Lipzen A."/>
            <person name="Lundell T."/>
            <person name="Morin E."/>
            <person name="Murat C."/>
            <person name="Riley R."/>
            <person name="Ohm R."/>
            <person name="Sun H."/>
            <person name="Tunlid A."/>
            <person name="Henrissat B."/>
            <person name="Grigoriev I.V."/>
            <person name="Hibbett D.S."/>
            <person name="Martin F."/>
        </authorList>
    </citation>
    <scope>NUCLEOTIDE SEQUENCE [LARGE SCALE GENOMIC DNA]</scope>
    <source>
        <strain evidence="2">F 1598</strain>
    </source>
</reference>
<dbReference type="EMBL" id="KN832971">
    <property type="protein sequence ID" value="KIM91658.1"/>
    <property type="molecule type" value="Genomic_DNA"/>
</dbReference>
<dbReference type="AlphaFoldDB" id="A0A0C3BYN6"/>
<evidence type="ECO:0008006" key="3">
    <source>
        <dbReference type="Google" id="ProtNLM"/>
    </source>
</evidence>
<dbReference type="Proteomes" id="UP000054166">
    <property type="component" value="Unassembled WGS sequence"/>
</dbReference>
<keyword evidence="2" id="KW-1185">Reference proteome</keyword>
<dbReference type="HOGENOM" id="CLU_018544_12_0_1"/>
<dbReference type="STRING" id="765440.A0A0C3BYN6"/>
<dbReference type="InParanoid" id="A0A0C3BYN6"/>
<organism evidence="1 2">
    <name type="scientific">Piloderma croceum (strain F 1598)</name>
    <dbReference type="NCBI Taxonomy" id="765440"/>
    <lineage>
        <taxon>Eukaryota</taxon>
        <taxon>Fungi</taxon>
        <taxon>Dikarya</taxon>
        <taxon>Basidiomycota</taxon>
        <taxon>Agaricomycotina</taxon>
        <taxon>Agaricomycetes</taxon>
        <taxon>Agaricomycetidae</taxon>
        <taxon>Atheliales</taxon>
        <taxon>Atheliaceae</taxon>
        <taxon>Piloderma</taxon>
    </lineage>
</organism>
<name>A0A0C3BYN6_PILCF</name>
<sequence>MFRTTQDSDGHQQSPIMLLSPYSAILGTNRVPSSEAERHKIRHHISVLERHLAIIDENTSQMIDSSNSLFYEREMCRQNLEAHKMLLSPARRMPVEIIRRIFLECLPDGEVNKPEPSTRSAPLLVSAICSGWRQVAIATPHLWNSIYLCFDDMLRSNSRAHVTNGIIKRLNYWQPAKRDATLDMQMMRLWISRADTVPVAIRLEYSIGSHNTTIPPTPEMVIDVLSGVRISNLIVGIRLTVKNCIDLLSSCSQIIHCSFTRVTLNPYMQTIHREPPPISLPCLQSLWLWTDCDIGPLFDSLRLPHLTILSVEYVNRLLNDSWPQSEFASLISRSSCLLQKLRLHQISMSHEVLIACLSCVASITELSIKDGAKCLNDIVLAAMTYRPHEGIPLIPRLEVIRFRGFAYSDQALVVMIESRWRHSMVFTPATSQVSCLKTARVVMHTKGGDPWKNLQKFHKEGLDTLGLDVDVIPS</sequence>
<gene>
    <name evidence="1" type="ORF">PILCRDRAFT_810937</name>
</gene>
<proteinExistence type="predicted"/>
<accession>A0A0C3BYN6</accession>
<dbReference type="SUPFAM" id="SSF52047">
    <property type="entry name" value="RNI-like"/>
    <property type="match status" value="1"/>
</dbReference>
<dbReference type="OrthoDB" id="3139399at2759"/>
<evidence type="ECO:0000313" key="2">
    <source>
        <dbReference type="Proteomes" id="UP000054166"/>
    </source>
</evidence>
<reference evidence="1 2" key="1">
    <citation type="submission" date="2014-04" db="EMBL/GenBank/DDBJ databases">
        <authorList>
            <consortium name="DOE Joint Genome Institute"/>
            <person name="Kuo A."/>
            <person name="Tarkka M."/>
            <person name="Buscot F."/>
            <person name="Kohler A."/>
            <person name="Nagy L.G."/>
            <person name="Floudas D."/>
            <person name="Copeland A."/>
            <person name="Barry K.W."/>
            <person name="Cichocki N."/>
            <person name="Veneault-Fourrey C."/>
            <person name="LaButti K."/>
            <person name="Lindquist E.A."/>
            <person name="Lipzen A."/>
            <person name="Lundell T."/>
            <person name="Morin E."/>
            <person name="Murat C."/>
            <person name="Sun H."/>
            <person name="Tunlid A."/>
            <person name="Henrissat B."/>
            <person name="Grigoriev I.V."/>
            <person name="Hibbett D.S."/>
            <person name="Martin F."/>
            <person name="Nordberg H.P."/>
            <person name="Cantor M.N."/>
            <person name="Hua S.X."/>
        </authorList>
    </citation>
    <scope>NUCLEOTIDE SEQUENCE [LARGE SCALE GENOMIC DNA]</scope>
    <source>
        <strain evidence="1 2">F 1598</strain>
    </source>
</reference>
<protein>
    <recommendedName>
        <fullName evidence="3">F-box domain-containing protein</fullName>
    </recommendedName>
</protein>